<protein>
    <recommendedName>
        <fullName evidence="3">DUF104 domain-containing protein</fullName>
    </recommendedName>
</protein>
<sequence>MQIVEAVFDGEVFLPDAPLNLQEGARVRITVELIEKPQINESPSFLKTAQSLQLEGPSNWSEQIN</sequence>
<dbReference type="SUPFAM" id="SSF141694">
    <property type="entry name" value="AF2212/PG0164-like"/>
    <property type="match status" value="1"/>
</dbReference>
<dbReference type="KEGG" id="amr:AM1_6380"/>
<dbReference type="InterPro" id="IPR024069">
    <property type="entry name" value="AF2212-like_dom_sf"/>
</dbReference>
<accession>B0C8P7</accession>
<dbReference type="RefSeq" id="WP_010469989.1">
    <property type="nucleotide sequence ID" value="NC_009925.1"/>
</dbReference>
<evidence type="ECO:0000313" key="1">
    <source>
        <dbReference type="EMBL" id="ABW31309.1"/>
    </source>
</evidence>
<evidence type="ECO:0000313" key="2">
    <source>
        <dbReference type="Proteomes" id="UP000000268"/>
    </source>
</evidence>
<evidence type="ECO:0008006" key="3">
    <source>
        <dbReference type="Google" id="ProtNLM"/>
    </source>
</evidence>
<dbReference type="HOGENOM" id="CLU_176057_0_0_3"/>
<dbReference type="Proteomes" id="UP000000268">
    <property type="component" value="Chromosome"/>
</dbReference>
<dbReference type="Pfam" id="PF01954">
    <property type="entry name" value="AF2212-like"/>
    <property type="match status" value="1"/>
</dbReference>
<dbReference type="EMBL" id="CP000828">
    <property type="protein sequence ID" value="ABW31309.1"/>
    <property type="molecule type" value="Genomic_DNA"/>
</dbReference>
<dbReference type="OrthoDB" id="428699at2"/>
<keyword evidence="2" id="KW-1185">Reference proteome</keyword>
<dbReference type="AlphaFoldDB" id="B0C8P7"/>
<dbReference type="InterPro" id="IPR008203">
    <property type="entry name" value="AF2212-like"/>
</dbReference>
<dbReference type="Gene3D" id="4.10.1150.10">
    <property type="entry name" value="AF2212/PG0164-like"/>
    <property type="match status" value="1"/>
</dbReference>
<reference evidence="1 2" key="1">
    <citation type="journal article" date="2008" name="Proc. Natl. Acad. Sci. U.S.A.">
        <title>Niche adaptation and genome expansion in the chlorophyll d-producing cyanobacterium Acaryochloris marina.</title>
        <authorList>
            <person name="Swingley W.D."/>
            <person name="Chen M."/>
            <person name="Cheung P.C."/>
            <person name="Conrad A.L."/>
            <person name="Dejesa L.C."/>
            <person name="Hao J."/>
            <person name="Honchak B.M."/>
            <person name="Karbach L.E."/>
            <person name="Kurdoglu A."/>
            <person name="Lahiri S."/>
            <person name="Mastrian S.D."/>
            <person name="Miyashita H."/>
            <person name="Page L."/>
            <person name="Ramakrishna P."/>
            <person name="Satoh S."/>
            <person name="Sattley W.M."/>
            <person name="Shimada Y."/>
            <person name="Taylor H.L."/>
            <person name="Tomo T."/>
            <person name="Tsuchiya T."/>
            <person name="Wang Z.T."/>
            <person name="Raymond J."/>
            <person name="Mimuro M."/>
            <person name="Blankenship R.E."/>
            <person name="Touchman J.W."/>
        </authorList>
    </citation>
    <scope>NUCLEOTIDE SEQUENCE [LARGE SCALE GENOMIC DNA]</scope>
    <source>
        <strain evidence="2">MBIC 11017</strain>
    </source>
</reference>
<organism evidence="1 2">
    <name type="scientific">Acaryochloris marina (strain MBIC 11017)</name>
    <dbReference type="NCBI Taxonomy" id="329726"/>
    <lineage>
        <taxon>Bacteria</taxon>
        <taxon>Bacillati</taxon>
        <taxon>Cyanobacteriota</taxon>
        <taxon>Cyanophyceae</taxon>
        <taxon>Acaryochloridales</taxon>
        <taxon>Acaryochloridaceae</taxon>
        <taxon>Acaryochloris</taxon>
    </lineage>
</organism>
<dbReference type="eggNOG" id="ENOG503349I">
    <property type="taxonomic scope" value="Bacteria"/>
</dbReference>
<proteinExistence type="predicted"/>
<name>B0C8P7_ACAM1</name>
<gene>
    <name evidence="1" type="ordered locus">AM1_6380</name>
</gene>